<organism evidence="2 3">
    <name type="scientific">Elysia crispata</name>
    <name type="common">lettuce slug</name>
    <dbReference type="NCBI Taxonomy" id="231223"/>
    <lineage>
        <taxon>Eukaryota</taxon>
        <taxon>Metazoa</taxon>
        <taxon>Spiralia</taxon>
        <taxon>Lophotrochozoa</taxon>
        <taxon>Mollusca</taxon>
        <taxon>Gastropoda</taxon>
        <taxon>Heterobranchia</taxon>
        <taxon>Euthyneura</taxon>
        <taxon>Panpulmonata</taxon>
        <taxon>Sacoglossa</taxon>
        <taxon>Placobranchoidea</taxon>
        <taxon>Plakobranchidae</taxon>
        <taxon>Elysia</taxon>
    </lineage>
</organism>
<name>A0AAE1ASY9_9GAST</name>
<dbReference type="EMBL" id="JAWDGP010001273">
    <property type="protein sequence ID" value="KAK3793195.1"/>
    <property type="molecule type" value="Genomic_DNA"/>
</dbReference>
<sequence length="192" mass="21178">MSCSVVRLFRCLCGCVISGLVYLVDALLNIFSDHCGCAVCRRAKAFLFGGKGRGERREERGGELSTVLGVRTGGREWRGRRILKPASKIIVSIQRRLESTETISLRQVRIAKFLRCNENDAFNGDFMTVSHVPCLIRRIVLAFKSSGIMKKSRSRLRPTVIQPDSCRPPGLIPALPGSEPATFGLPASRSTL</sequence>
<comment type="caution">
    <text evidence="2">The sequence shown here is derived from an EMBL/GenBank/DDBJ whole genome shotgun (WGS) entry which is preliminary data.</text>
</comment>
<keyword evidence="3" id="KW-1185">Reference proteome</keyword>
<evidence type="ECO:0000256" key="1">
    <source>
        <dbReference type="SAM" id="MobiDB-lite"/>
    </source>
</evidence>
<dbReference type="Proteomes" id="UP001283361">
    <property type="component" value="Unassembled WGS sequence"/>
</dbReference>
<feature type="region of interest" description="Disordered" evidence="1">
    <location>
        <begin position="173"/>
        <end position="192"/>
    </location>
</feature>
<dbReference type="AlphaFoldDB" id="A0AAE1ASY9"/>
<evidence type="ECO:0000313" key="3">
    <source>
        <dbReference type="Proteomes" id="UP001283361"/>
    </source>
</evidence>
<proteinExistence type="predicted"/>
<accession>A0AAE1ASY9</accession>
<gene>
    <name evidence="2" type="ORF">RRG08_012871</name>
</gene>
<protein>
    <submittedName>
        <fullName evidence="2">Uncharacterized protein</fullName>
    </submittedName>
</protein>
<evidence type="ECO:0000313" key="2">
    <source>
        <dbReference type="EMBL" id="KAK3793195.1"/>
    </source>
</evidence>
<reference evidence="2" key="1">
    <citation type="journal article" date="2023" name="G3 (Bethesda)">
        <title>A reference genome for the long-term kleptoplast-retaining sea slug Elysia crispata morphotype clarki.</title>
        <authorList>
            <person name="Eastman K.E."/>
            <person name="Pendleton A.L."/>
            <person name="Shaikh M.A."/>
            <person name="Suttiyut T."/>
            <person name="Ogas R."/>
            <person name="Tomko P."/>
            <person name="Gavelis G."/>
            <person name="Widhalm J.R."/>
            <person name="Wisecaver J.H."/>
        </authorList>
    </citation>
    <scope>NUCLEOTIDE SEQUENCE</scope>
    <source>
        <strain evidence="2">ECLA1</strain>
    </source>
</reference>